<accession>A0A9N9IWP1</accession>
<dbReference type="Proteomes" id="UP000789342">
    <property type="component" value="Unassembled WGS sequence"/>
</dbReference>
<feature type="non-terminal residue" evidence="1">
    <location>
        <position position="1"/>
    </location>
</feature>
<organism evidence="1 2">
    <name type="scientific">Acaulospora morrowiae</name>
    <dbReference type="NCBI Taxonomy" id="94023"/>
    <lineage>
        <taxon>Eukaryota</taxon>
        <taxon>Fungi</taxon>
        <taxon>Fungi incertae sedis</taxon>
        <taxon>Mucoromycota</taxon>
        <taxon>Glomeromycotina</taxon>
        <taxon>Glomeromycetes</taxon>
        <taxon>Diversisporales</taxon>
        <taxon>Acaulosporaceae</taxon>
        <taxon>Acaulospora</taxon>
    </lineage>
</organism>
<dbReference type="AlphaFoldDB" id="A0A9N9IWP1"/>
<gene>
    <name evidence="1" type="ORF">AMORRO_LOCUS15369</name>
</gene>
<evidence type="ECO:0000313" key="2">
    <source>
        <dbReference type="Proteomes" id="UP000789342"/>
    </source>
</evidence>
<dbReference type="EMBL" id="CAJVPV010035729">
    <property type="protein sequence ID" value="CAG8751473.1"/>
    <property type="molecule type" value="Genomic_DNA"/>
</dbReference>
<reference evidence="1" key="1">
    <citation type="submission" date="2021-06" db="EMBL/GenBank/DDBJ databases">
        <authorList>
            <person name="Kallberg Y."/>
            <person name="Tangrot J."/>
            <person name="Rosling A."/>
        </authorList>
    </citation>
    <scope>NUCLEOTIDE SEQUENCE</scope>
    <source>
        <strain evidence="1">CL551</strain>
    </source>
</reference>
<evidence type="ECO:0000313" key="1">
    <source>
        <dbReference type="EMBL" id="CAG8751473.1"/>
    </source>
</evidence>
<comment type="caution">
    <text evidence="1">The sequence shown here is derived from an EMBL/GenBank/DDBJ whole genome shotgun (WGS) entry which is preliminary data.</text>
</comment>
<protein>
    <submittedName>
        <fullName evidence="1">14659_t:CDS:1</fullName>
    </submittedName>
</protein>
<keyword evidence="2" id="KW-1185">Reference proteome</keyword>
<proteinExistence type="predicted"/>
<feature type="non-terminal residue" evidence="1">
    <location>
        <position position="68"/>
    </location>
</feature>
<sequence length="68" mass="8474">RLFVHLWWKRNWFYFGACYSLDQKDEKDEKEIQLINSCLGVKRDFKSKTYQITYLKINAIEIYKRLDY</sequence>
<name>A0A9N9IWP1_9GLOM</name>